<evidence type="ECO:0000313" key="4">
    <source>
        <dbReference type="Proteomes" id="UP001151760"/>
    </source>
</evidence>
<name>A0ABQ5D824_9ASTR</name>
<dbReference type="Proteomes" id="UP001151760">
    <property type="component" value="Unassembled WGS sequence"/>
</dbReference>
<evidence type="ECO:0000313" key="3">
    <source>
        <dbReference type="EMBL" id="GJT35420.1"/>
    </source>
</evidence>
<reference evidence="3" key="2">
    <citation type="submission" date="2022-01" db="EMBL/GenBank/DDBJ databases">
        <authorList>
            <person name="Yamashiro T."/>
            <person name="Shiraishi A."/>
            <person name="Satake H."/>
            <person name="Nakayama K."/>
        </authorList>
    </citation>
    <scope>NUCLEOTIDE SEQUENCE</scope>
</reference>
<accession>A0ABQ5D824</accession>
<protein>
    <submittedName>
        <fullName evidence="3">Uncharacterized protein</fullName>
    </submittedName>
</protein>
<feature type="region of interest" description="Disordered" evidence="2">
    <location>
        <begin position="1"/>
        <end position="26"/>
    </location>
</feature>
<gene>
    <name evidence="3" type="ORF">Tco_0925839</name>
</gene>
<keyword evidence="1" id="KW-0175">Coiled coil</keyword>
<feature type="compositionally biased region" description="Polar residues" evidence="2">
    <location>
        <begin position="111"/>
        <end position="121"/>
    </location>
</feature>
<reference evidence="3" key="1">
    <citation type="journal article" date="2022" name="Int. J. Mol. Sci.">
        <title>Draft Genome of Tanacetum Coccineum: Genomic Comparison of Closely Related Tanacetum-Family Plants.</title>
        <authorList>
            <person name="Yamashiro T."/>
            <person name="Shiraishi A."/>
            <person name="Nakayama K."/>
            <person name="Satake H."/>
        </authorList>
    </citation>
    <scope>NUCLEOTIDE SEQUENCE</scope>
</reference>
<evidence type="ECO:0000256" key="1">
    <source>
        <dbReference type="SAM" id="Coils"/>
    </source>
</evidence>
<dbReference type="EMBL" id="BQNB010015048">
    <property type="protein sequence ID" value="GJT35420.1"/>
    <property type="molecule type" value="Genomic_DNA"/>
</dbReference>
<feature type="region of interest" description="Disordered" evidence="2">
    <location>
        <begin position="111"/>
        <end position="139"/>
    </location>
</feature>
<proteinExistence type="predicted"/>
<feature type="coiled-coil region" evidence="1">
    <location>
        <begin position="145"/>
        <end position="172"/>
    </location>
</feature>
<evidence type="ECO:0000256" key="2">
    <source>
        <dbReference type="SAM" id="MobiDB-lite"/>
    </source>
</evidence>
<organism evidence="3 4">
    <name type="scientific">Tanacetum coccineum</name>
    <dbReference type="NCBI Taxonomy" id="301880"/>
    <lineage>
        <taxon>Eukaryota</taxon>
        <taxon>Viridiplantae</taxon>
        <taxon>Streptophyta</taxon>
        <taxon>Embryophyta</taxon>
        <taxon>Tracheophyta</taxon>
        <taxon>Spermatophyta</taxon>
        <taxon>Magnoliopsida</taxon>
        <taxon>eudicotyledons</taxon>
        <taxon>Gunneridae</taxon>
        <taxon>Pentapetalae</taxon>
        <taxon>asterids</taxon>
        <taxon>campanulids</taxon>
        <taxon>Asterales</taxon>
        <taxon>Asteraceae</taxon>
        <taxon>Asteroideae</taxon>
        <taxon>Anthemideae</taxon>
        <taxon>Anthemidinae</taxon>
        <taxon>Tanacetum</taxon>
    </lineage>
</organism>
<sequence>MSRRVVSSGDEEDLGEDESKQGRRINAIDADEDITLVNVQDDADNEMFDVDTLNDDEVFVAEQEVAAKDPNVPVSAASASTKVSAATTTTAIIQTPRKGIVITELGTPTIMRSSQQPSQAEVQDKGKGKMIEPEPLKPKKKDVQIMLDEEAAKKLQAEFDEEERLAKEKDEANVALIEEWDDI</sequence>
<comment type="caution">
    <text evidence="3">The sequence shown here is derived from an EMBL/GenBank/DDBJ whole genome shotgun (WGS) entry which is preliminary data.</text>
</comment>
<keyword evidence="4" id="KW-1185">Reference proteome</keyword>
<feature type="compositionally biased region" description="Basic and acidic residues" evidence="2">
    <location>
        <begin position="122"/>
        <end position="139"/>
    </location>
</feature>